<comment type="caution">
    <text evidence="1">The sequence shown here is derived from an EMBL/GenBank/DDBJ whole genome shotgun (WGS) entry which is preliminary data.</text>
</comment>
<organism evidence="1 2">
    <name type="scientific">Nocardioides cremeus</name>
    <dbReference type="NCBI Taxonomy" id="3058044"/>
    <lineage>
        <taxon>Bacteria</taxon>
        <taxon>Bacillati</taxon>
        <taxon>Actinomycetota</taxon>
        <taxon>Actinomycetes</taxon>
        <taxon>Propionibacteriales</taxon>
        <taxon>Nocardioidaceae</taxon>
        <taxon>Nocardioides</taxon>
    </lineage>
</organism>
<dbReference type="SUPFAM" id="SSF52058">
    <property type="entry name" value="L domain-like"/>
    <property type="match status" value="1"/>
</dbReference>
<evidence type="ECO:0008006" key="3">
    <source>
        <dbReference type="Google" id="ProtNLM"/>
    </source>
</evidence>
<sequence length="313" mass="35099">MPFDLRSPVRLNELNRLDGRPETVQFGSALTEADYALLGAWFADQPTKTLRVNASYDRTITDLEFLRHFPTLRSFQADALFHSLINIDGLAYLPDDAHFIGLGQTKKRLSLAPLARFTKLRRLYLEGQSKDIEVVSDLRDLRSITLRSITLPDLGLLTPLSSLRALDLKLGGTKDLTLLPELQSLEYLELWMVKGLEDLSPVAGLPNLEYLFLQALRQVESLPVMSELIALRRLWLETMKGLHDLAPIREAPNLRHLGVVNMGHLQPEAFAPLAGKPTLESLRAGLGSKRKNQAVDRLMHLPSDADWSKPLTA</sequence>
<evidence type="ECO:0000313" key="1">
    <source>
        <dbReference type="EMBL" id="MDO3397058.1"/>
    </source>
</evidence>
<name>A0ABT8TSX6_9ACTN</name>
<protein>
    <recommendedName>
        <fullName evidence="3">Leucine-rich repeat domain-containing protein</fullName>
    </recommendedName>
</protein>
<accession>A0ABT8TSX6</accession>
<dbReference type="EMBL" id="JAULSC010000016">
    <property type="protein sequence ID" value="MDO3397058.1"/>
    <property type="molecule type" value="Genomic_DNA"/>
</dbReference>
<dbReference type="InterPro" id="IPR032675">
    <property type="entry name" value="LRR_dom_sf"/>
</dbReference>
<dbReference type="Gene3D" id="3.80.10.10">
    <property type="entry name" value="Ribonuclease Inhibitor"/>
    <property type="match status" value="1"/>
</dbReference>
<evidence type="ECO:0000313" key="2">
    <source>
        <dbReference type="Proteomes" id="UP001168363"/>
    </source>
</evidence>
<dbReference type="Proteomes" id="UP001168363">
    <property type="component" value="Unassembled WGS sequence"/>
</dbReference>
<gene>
    <name evidence="1" type="ORF">QWJ41_15125</name>
</gene>
<reference evidence="1" key="1">
    <citation type="submission" date="2023-06" db="EMBL/GenBank/DDBJ databases">
        <title>Genome sequence of Nocardioides sp. SOB44.</title>
        <authorList>
            <person name="Zhang G."/>
        </authorList>
    </citation>
    <scope>NUCLEOTIDE SEQUENCE</scope>
    <source>
        <strain evidence="1">SOB44</strain>
    </source>
</reference>
<keyword evidence="2" id="KW-1185">Reference proteome</keyword>
<proteinExistence type="predicted"/>
<dbReference type="RefSeq" id="WP_302709235.1">
    <property type="nucleotide sequence ID" value="NZ_JAULSC010000016.1"/>
</dbReference>